<dbReference type="PANTHER" id="PTHR46005:SF4">
    <property type="entry name" value="RHO GTPASE-ACTIVATING PROTEIN 190"/>
    <property type="match status" value="1"/>
</dbReference>
<dbReference type="PROSITE" id="PS51852">
    <property type="entry name" value="PG1"/>
    <property type="match status" value="1"/>
</dbReference>
<evidence type="ECO:0000313" key="3">
    <source>
        <dbReference type="EMBL" id="PIK42843.1"/>
    </source>
</evidence>
<evidence type="ECO:0000259" key="2">
    <source>
        <dbReference type="PROSITE" id="PS51853"/>
    </source>
</evidence>
<keyword evidence="4" id="KW-1185">Reference proteome</keyword>
<feature type="domain" description="PG1 pseudoGTPase" evidence="1">
    <location>
        <begin position="177"/>
        <end position="356"/>
    </location>
</feature>
<dbReference type="Pfam" id="PF19518">
    <property type="entry name" value="RhoGAP_pG1_pG2"/>
    <property type="match status" value="1"/>
</dbReference>
<dbReference type="PROSITE" id="PS51853">
    <property type="entry name" value="PG2"/>
    <property type="match status" value="1"/>
</dbReference>
<dbReference type="InterPro" id="IPR039007">
    <property type="entry name" value="pG1"/>
</dbReference>
<dbReference type="OrthoDB" id="9994905at2759"/>
<evidence type="ECO:0000313" key="4">
    <source>
        <dbReference type="Proteomes" id="UP000230750"/>
    </source>
</evidence>
<dbReference type="Pfam" id="PF23083">
    <property type="entry name" value="FF_RHG35_4th"/>
    <property type="match status" value="1"/>
</dbReference>
<accession>A0A2G8K4G1</accession>
<dbReference type="InterPro" id="IPR057284">
    <property type="entry name" value="FF_RHG35_4th"/>
</dbReference>
<dbReference type="GO" id="GO:0007266">
    <property type="term" value="P:Rho protein signal transduction"/>
    <property type="evidence" value="ECO:0007669"/>
    <property type="project" value="TreeGrafter"/>
</dbReference>
<evidence type="ECO:0000259" key="1">
    <source>
        <dbReference type="PROSITE" id="PS51852"/>
    </source>
</evidence>
<feature type="domain" description="PG2 pseudoGTPase" evidence="2">
    <location>
        <begin position="365"/>
        <end position="523"/>
    </location>
</feature>
<dbReference type="AlphaFoldDB" id="A0A2G8K4G1"/>
<name>A0A2G8K4G1_STIJA</name>
<dbReference type="InterPro" id="IPR039006">
    <property type="entry name" value="RhoGAP_pG2"/>
</dbReference>
<dbReference type="EMBL" id="MRZV01000899">
    <property type="protein sequence ID" value="PIK42843.1"/>
    <property type="molecule type" value="Genomic_DNA"/>
</dbReference>
<protein>
    <submittedName>
        <fullName evidence="3">Uncharacterized protein</fullName>
    </submittedName>
</protein>
<gene>
    <name evidence="3" type="ORF">BSL78_20313</name>
</gene>
<dbReference type="InterPro" id="IPR051978">
    <property type="entry name" value="Rho-GAP_domain"/>
</dbReference>
<comment type="caution">
    <text evidence="3">The sequence shown here is derived from an EMBL/GenBank/DDBJ whole genome shotgun (WGS) entry which is preliminary data.</text>
</comment>
<dbReference type="GO" id="GO:0005096">
    <property type="term" value="F:GTPase activator activity"/>
    <property type="evidence" value="ECO:0007669"/>
    <property type="project" value="TreeGrafter"/>
</dbReference>
<dbReference type="CDD" id="cd22207">
    <property type="entry name" value="pseudoGTPaseD_p190RhoGAP"/>
    <property type="match status" value="1"/>
</dbReference>
<dbReference type="GO" id="GO:0005829">
    <property type="term" value="C:cytosol"/>
    <property type="evidence" value="ECO:0007669"/>
    <property type="project" value="TreeGrafter"/>
</dbReference>
<proteinExistence type="predicted"/>
<dbReference type="GO" id="GO:0050770">
    <property type="term" value="P:regulation of axonogenesis"/>
    <property type="evidence" value="ECO:0007669"/>
    <property type="project" value="TreeGrafter"/>
</dbReference>
<sequence>MEHVNLLNAAKRKESMKKDFKHLLQKMSDVVLPGSNFHVVKVHLDQNECYKELQDSERVDIFLGHQEEIIKSALTGFLELLLEKSNLFMTFNREGNLEDHLSDLQDELNTDSRYQILSELESDRYVKLLKYLAFTHSPVRDSCFMEDQEACMDKIIQQTIELKVQKTPVKDALGKWSRVNGQLQLLILGEDGLAEELASEIKNLQIDDELAFDDDVYKMDIRTVDKDIIQGYNQFSADFSPQGCICVFTSLQSFQNVKSNLEKTGLMDNVDDDSKPLRNLPVTLMFGRDSSIPESDVLALQEEAQKLAKRINDCEIVNTEEGGGSVFLNKNFNDRQILKAFHFMIPLMNNRARCAVKDPEGTVLKLRVVMMCGDPFRPDFVLSPLIKENDCYRTPNVPEGISIEMFIDTDRRKVDVEVLSYHQALLKHKDFAHAYILAYSVKRKASLEVLKTFLKRLARVPIMMVAVGEETFSNQHNEYLVREGNKEADATPNVRFLIAGSNFPAQTVAYSTFLKDAYNKRQETESIHNDLHFRKLPTPPHSPVTPIADFNSDDDNSDGEPKILPFSLFNRSASYSLTIRV</sequence>
<dbReference type="Proteomes" id="UP000230750">
    <property type="component" value="Unassembled WGS sequence"/>
</dbReference>
<dbReference type="PANTHER" id="PTHR46005">
    <property type="entry name" value="RHO GTPASE-ACTIVATING PROTEIN 190"/>
    <property type="match status" value="1"/>
</dbReference>
<organism evidence="3 4">
    <name type="scientific">Stichopus japonicus</name>
    <name type="common">Sea cucumber</name>
    <dbReference type="NCBI Taxonomy" id="307972"/>
    <lineage>
        <taxon>Eukaryota</taxon>
        <taxon>Metazoa</taxon>
        <taxon>Echinodermata</taxon>
        <taxon>Eleutherozoa</taxon>
        <taxon>Echinozoa</taxon>
        <taxon>Holothuroidea</taxon>
        <taxon>Aspidochirotacea</taxon>
        <taxon>Aspidochirotida</taxon>
        <taxon>Stichopodidae</taxon>
        <taxon>Apostichopus</taxon>
    </lineage>
</organism>
<dbReference type="STRING" id="307972.A0A2G8K4G1"/>
<reference evidence="3 4" key="1">
    <citation type="journal article" date="2017" name="PLoS Biol.">
        <title>The sea cucumber genome provides insights into morphological evolution and visceral regeneration.</title>
        <authorList>
            <person name="Zhang X."/>
            <person name="Sun L."/>
            <person name="Yuan J."/>
            <person name="Sun Y."/>
            <person name="Gao Y."/>
            <person name="Zhang L."/>
            <person name="Li S."/>
            <person name="Dai H."/>
            <person name="Hamel J.F."/>
            <person name="Liu C."/>
            <person name="Yu Y."/>
            <person name="Liu S."/>
            <person name="Lin W."/>
            <person name="Guo K."/>
            <person name="Jin S."/>
            <person name="Xu P."/>
            <person name="Storey K.B."/>
            <person name="Huan P."/>
            <person name="Zhang T."/>
            <person name="Zhou Y."/>
            <person name="Zhang J."/>
            <person name="Lin C."/>
            <person name="Li X."/>
            <person name="Xing L."/>
            <person name="Huo D."/>
            <person name="Sun M."/>
            <person name="Wang L."/>
            <person name="Mercier A."/>
            <person name="Li F."/>
            <person name="Yang H."/>
            <person name="Xiang J."/>
        </authorList>
    </citation>
    <scope>NUCLEOTIDE SEQUENCE [LARGE SCALE GENOMIC DNA]</scope>
    <source>
        <strain evidence="3">Shaxun</strain>
        <tissue evidence="3">Muscle</tissue>
    </source>
</reference>
<dbReference type="GO" id="GO:0008361">
    <property type="term" value="P:regulation of cell size"/>
    <property type="evidence" value="ECO:0007669"/>
    <property type="project" value="TreeGrafter"/>
</dbReference>
<dbReference type="InterPro" id="IPR045786">
    <property type="entry name" value="RhoGAP_pG1_pG2"/>
</dbReference>